<accession>A0A9N9BHT5</accession>
<keyword evidence="1" id="KW-0812">Transmembrane</keyword>
<dbReference type="AlphaFoldDB" id="A0A9N9BHT5"/>
<dbReference type="EMBL" id="CAJVPQ010001774">
    <property type="protein sequence ID" value="CAG8569207.1"/>
    <property type="molecule type" value="Genomic_DNA"/>
</dbReference>
<evidence type="ECO:0000313" key="2">
    <source>
        <dbReference type="EMBL" id="CAG8569207.1"/>
    </source>
</evidence>
<reference evidence="2" key="1">
    <citation type="submission" date="2021-06" db="EMBL/GenBank/DDBJ databases">
        <authorList>
            <person name="Kallberg Y."/>
            <person name="Tangrot J."/>
            <person name="Rosling A."/>
        </authorList>
    </citation>
    <scope>NUCLEOTIDE SEQUENCE</scope>
    <source>
        <strain evidence="2">UK204</strain>
    </source>
</reference>
<comment type="caution">
    <text evidence="2">The sequence shown here is derived from an EMBL/GenBank/DDBJ whole genome shotgun (WGS) entry which is preliminary data.</text>
</comment>
<protein>
    <submittedName>
        <fullName evidence="2">4972_t:CDS:1</fullName>
    </submittedName>
</protein>
<sequence>SRTTLSDYGARIILVLSLILTSMGFFNIVSTIPSNLGDNTAQQLETTNP</sequence>
<organism evidence="2 3">
    <name type="scientific">Funneliformis caledonium</name>
    <dbReference type="NCBI Taxonomy" id="1117310"/>
    <lineage>
        <taxon>Eukaryota</taxon>
        <taxon>Fungi</taxon>
        <taxon>Fungi incertae sedis</taxon>
        <taxon>Mucoromycota</taxon>
        <taxon>Glomeromycotina</taxon>
        <taxon>Glomeromycetes</taxon>
        <taxon>Glomerales</taxon>
        <taxon>Glomeraceae</taxon>
        <taxon>Funneliformis</taxon>
    </lineage>
</organism>
<evidence type="ECO:0000313" key="3">
    <source>
        <dbReference type="Proteomes" id="UP000789570"/>
    </source>
</evidence>
<feature type="transmembrane region" description="Helical" evidence="1">
    <location>
        <begin position="12"/>
        <end position="32"/>
    </location>
</feature>
<keyword evidence="1" id="KW-0472">Membrane</keyword>
<keyword evidence="1" id="KW-1133">Transmembrane helix</keyword>
<dbReference type="Proteomes" id="UP000789570">
    <property type="component" value="Unassembled WGS sequence"/>
</dbReference>
<gene>
    <name evidence="2" type="ORF">FCALED_LOCUS7008</name>
</gene>
<keyword evidence="3" id="KW-1185">Reference proteome</keyword>
<evidence type="ECO:0000256" key="1">
    <source>
        <dbReference type="SAM" id="Phobius"/>
    </source>
</evidence>
<feature type="non-terminal residue" evidence="2">
    <location>
        <position position="1"/>
    </location>
</feature>
<name>A0A9N9BHT5_9GLOM</name>
<proteinExistence type="predicted"/>